<name>A0ABY1NID4_9HYPH</name>
<dbReference type="SMART" id="SM00886">
    <property type="entry name" value="Dabb"/>
    <property type="match status" value="1"/>
</dbReference>
<dbReference type="EMBL" id="FXTT01000001">
    <property type="protein sequence ID" value="SMP09918.1"/>
    <property type="molecule type" value="Genomic_DNA"/>
</dbReference>
<keyword evidence="3" id="KW-1185">Reference proteome</keyword>
<dbReference type="Proteomes" id="UP001157914">
    <property type="component" value="Unassembled WGS sequence"/>
</dbReference>
<dbReference type="Pfam" id="PF07876">
    <property type="entry name" value="Dabb"/>
    <property type="match status" value="1"/>
</dbReference>
<sequence length="107" mass="11327">MIQHCVLLSLKDPVNPAYLDKAMGLISGLVGKVPGLIDVCHGPNRDFENLSSKYQYGLLVTATGREALEAYGVHPDHVTASGFILQLCEGGIDGVFVADIECSPAQG</sequence>
<accession>A0ABY1NID4</accession>
<dbReference type="SUPFAM" id="SSF54909">
    <property type="entry name" value="Dimeric alpha+beta barrel"/>
    <property type="match status" value="1"/>
</dbReference>
<dbReference type="PROSITE" id="PS51502">
    <property type="entry name" value="S_R_A_B_BARREL"/>
    <property type="match status" value="1"/>
</dbReference>
<gene>
    <name evidence="2" type="ORF">SAMN06265374_1152</name>
</gene>
<organism evidence="2 3">
    <name type="scientific">Roseibium denhamense</name>
    <dbReference type="NCBI Taxonomy" id="76305"/>
    <lineage>
        <taxon>Bacteria</taxon>
        <taxon>Pseudomonadati</taxon>
        <taxon>Pseudomonadota</taxon>
        <taxon>Alphaproteobacteria</taxon>
        <taxon>Hyphomicrobiales</taxon>
        <taxon>Stappiaceae</taxon>
        <taxon>Roseibium</taxon>
    </lineage>
</organism>
<proteinExistence type="predicted"/>
<dbReference type="Gene3D" id="3.30.70.100">
    <property type="match status" value="1"/>
</dbReference>
<evidence type="ECO:0000313" key="3">
    <source>
        <dbReference type="Proteomes" id="UP001157914"/>
    </source>
</evidence>
<dbReference type="InterPro" id="IPR013097">
    <property type="entry name" value="Dabb"/>
</dbReference>
<evidence type="ECO:0000259" key="1">
    <source>
        <dbReference type="PROSITE" id="PS51502"/>
    </source>
</evidence>
<dbReference type="RefSeq" id="WP_155190232.1">
    <property type="nucleotide sequence ID" value="NZ_BAAAEA010000001.1"/>
</dbReference>
<dbReference type="InterPro" id="IPR011008">
    <property type="entry name" value="Dimeric_a/b-barrel"/>
</dbReference>
<feature type="domain" description="Stress-response A/B barrel" evidence="1">
    <location>
        <begin position="2"/>
        <end position="100"/>
    </location>
</feature>
<comment type="caution">
    <text evidence="2">The sequence shown here is derived from an EMBL/GenBank/DDBJ whole genome shotgun (WGS) entry which is preliminary data.</text>
</comment>
<protein>
    <submittedName>
        <fullName evidence="2">Stress responsive A/B Barrel Domain</fullName>
    </submittedName>
</protein>
<reference evidence="2 3" key="1">
    <citation type="submission" date="2017-05" db="EMBL/GenBank/DDBJ databases">
        <authorList>
            <person name="Varghese N."/>
            <person name="Submissions S."/>
        </authorList>
    </citation>
    <scope>NUCLEOTIDE SEQUENCE [LARGE SCALE GENOMIC DNA]</scope>
    <source>
        <strain evidence="2 3">DSM 15949</strain>
    </source>
</reference>
<evidence type="ECO:0000313" key="2">
    <source>
        <dbReference type="EMBL" id="SMP09918.1"/>
    </source>
</evidence>